<dbReference type="PANTHER" id="PTHR43265">
    <property type="entry name" value="ESTERASE ESTD"/>
    <property type="match status" value="1"/>
</dbReference>
<dbReference type="EMBL" id="LT607413">
    <property type="protein sequence ID" value="SCF07036.1"/>
    <property type="molecule type" value="Genomic_DNA"/>
</dbReference>
<sequence length="306" mass="32913">MELTIDADGVALPASLTVPDGHCRGGLVVLHGAAAGHRSFFLYEHLARVLPAMGVAVLRYDRRSREQGDVPLAVQAADARAALLRLCQEVGEVPTGLWGVSQGAWAALVTAATHPADVAFLVLVSACGISPARQMRFGTAEQLRRAGFGTADIAELLDVRLTVEGYLRGDVSRSVAQAAVDRVAGRAWFPLSYLRRTMPDQPGSWVDMDVDPAVFMAGVRCPALLFYGETDDWMPVDESIAAWRQANTPDGTPSPEICRLPGCGHLPGPDGNTTIEGISPRYTETMSRWLDSQLPHRHGRRRPGAG</sequence>
<dbReference type="InterPro" id="IPR000073">
    <property type="entry name" value="AB_hydrolase_1"/>
</dbReference>
<evidence type="ECO:0000313" key="3">
    <source>
        <dbReference type="Proteomes" id="UP000198253"/>
    </source>
</evidence>
<dbReference type="InParanoid" id="A0A1C4XF24"/>
<evidence type="ECO:0000259" key="1">
    <source>
        <dbReference type="Pfam" id="PF00561"/>
    </source>
</evidence>
<proteinExistence type="predicted"/>
<dbReference type="Pfam" id="PF00561">
    <property type="entry name" value="Abhydrolase_1"/>
    <property type="match status" value="1"/>
</dbReference>
<evidence type="ECO:0000313" key="2">
    <source>
        <dbReference type="EMBL" id="SCF07036.1"/>
    </source>
</evidence>
<dbReference type="GO" id="GO:0052689">
    <property type="term" value="F:carboxylic ester hydrolase activity"/>
    <property type="evidence" value="ECO:0007669"/>
    <property type="project" value="TreeGrafter"/>
</dbReference>
<dbReference type="OrthoDB" id="9765647at2"/>
<protein>
    <recommendedName>
        <fullName evidence="1">AB hydrolase-1 domain-containing protein</fullName>
    </recommendedName>
</protein>
<keyword evidence="3" id="KW-1185">Reference proteome</keyword>
<dbReference type="PANTHER" id="PTHR43265:SF1">
    <property type="entry name" value="ESTERASE ESTD"/>
    <property type="match status" value="1"/>
</dbReference>
<accession>A0A1C4XF24</accession>
<feature type="domain" description="AB hydrolase-1" evidence="1">
    <location>
        <begin position="27"/>
        <end position="267"/>
    </location>
</feature>
<gene>
    <name evidence="2" type="ORF">GA0070618_2993</name>
</gene>
<dbReference type="RefSeq" id="WP_088982167.1">
    <property type="nucleotide sequence ID" value="NZ_LT607413.1"/>
</dbReference>
<reference evidence="3" key="1">
    <citation type="submission" date="2016-06" db="EMBL/GenBank/DDBJ databases">
        <authorList>
            <person name="Varghese N."/>
            <person name="Submissions Spin"/>
        </authorList>
    </citation>
    <scope>NUCLEOTIDE SEQUENCE [LARGE SCALE GENOMIC DNA]</scope>
    <source>
        <strain evidence="3">DSM 43816</strain>
    </source>
</reference>
<dbReference type="Proteomes" id="UP000198253">
    <property type="component" value="Chromosome I"/>
</dbReference>
<name>A0A1C4XF24_MICEC</name>
<dbReference type="AlphaFoldDB" id="A0A1C4XF24"/>
<dbReference type="SUPFAM" id="SSF53474">
    <property type="entry name" value="alpha/beta-Hydrolases"/>
    <property type="match status" value="1"/>
</dbReference>
<organism evidence="2 3">
    <name type="scientific">Micromonospora echinospora</name>
    <name type="common">Micromonospora purpurea</name>
    <dbReference type="NCBI Taxonomy" id="1877"/>
    <lineage>
        <taxon>Bacteria</taxon>
        <taxon>Bacillati</taxon>
        <taxon>Actinomycetota</taxon>
        <taxon>Actinomycetes</taxon>
        <taxon>Micromonosporales</taxon>
        <taxon>Micromonosporaceae</taxon>
        <taxon>Micromonospora</taxon>
    </lineage>
</organism>
<dbReference type="InterPro" id="IPR053145">
    <property type="entry name" value="AB_hydrolase_Est10"/>
</dbReference>
<dbReference type="InterPro" id="IPR029058">
    <property type="entry name" value="AB_hydrolase_fold"/>
</dbReference>
<dbReference type="Gene3D" id="3.40.50.1820">
    <property type="entry name" value="alpha/beta hydrolase"/>
    <property type="match status" value="1"/>
</dbReference>